<evidence type="ECO:0000256" key="7">
    <source>
        <dbReference type="ARBA" id="ARBA00022703"/>
    </source>
</evidence>
<keyword evidence="9" id="KW-0143">Chaperone</keyword>
<feature type="domain" description="Ubiquitin-like" evidence="13">
    <location>
        <begin position="39"/>
        <end position="100"/>
    </location>
</feature>
<dbReference type="CDD" id="cd01809">
    <property type="entry name" value="Ubl_BAG6"/>
    <property type="match status" value="1"/>
</dbReference>
<dbReference type="PANTHER" id="PTHR15204:SF0">
    <property type="entry name" value="LARGE PROLINE-RICH PROTEIN BAG6"/>
    <property type="match status" value="1"/>
</dbReference>
<evidence type="ECO:0000256" key="4">
    <source>
        <dbReference type="ARBA" id="ARBA00022448"/>
    </source>
</evidence>
<dbReference type="InterPro" id="IPR000626">
    <property type="entry name" value="Ubiquitin-like_dom"/>
</dbReference>
<feature type="region of interest" description="Disordered" evidence="12">
    <location>
        <begin position="107"/>
        <end position="148"/>
    </location>
</feature>
<feature type="region of interest" description="Disordered" evidence="12">
    <location>
        <begin position="268"/>
        <end position="299"/>
    </location>
</feature>
<feature type="non-terminal residue" evidence="14">
    <location>
        <position position="1"/>
    </location>
</feature>
<organism evidence="14">
    <name type="scientific">Rhipicephalus pulchellus</name>
    <name type="common">Yellow backed tick</name>
    <name type="synonym">Dermacentor pulchellus</name>
    <dbReference type="NCBI Taxonomy" id="72859"/>
    <lineage>
        <taxon>Eukaryota</taxon>
        <taxon>Metazoa</taxon>
        <taxon>Ecdysozoa</taxon>
        <taxon>Arthropoda</taxon>
        <taxon>Chelicerata</taxon>
        <taxon>Arachnida</taxon>
        <taxon>Acari</taxon>
        <taxon>Parasitiformes</taxon>
        <taxon>Ixodida</taxon>
        <taxon>Ixodoidea</taxon>
        <taxon>Ixodidae</taxon>
        <taxon>Rhipicephalinae</taxon>
        <taxon>Rhipicephalus</taxon>
        <taxon>Rhipicephalus</taxon>
    </lineage>
</organism>
<evidence type="ECO:0000256" key="3">
    <source>
        <dbReference type="ARBA" id="ARBA00004550"/>
    </source>
</evidence>
<name>L7MHK7_RHIPC</name>
<feature type="region of interest" description="Disordered" evidence="12">
    <location>
        <begin position="345"/>
        <end position="402"/>
    </location>
</feature>
<dbReference type="InterPro" id="IPR029071">
    <property type="entry name" value="Ubiquitin-like_domsf"/>
</dbReference>
<dbReference type="SUPFAM" id="SSF54236">
    <property type="entry name" value="Ubiquitin-like"/>
    <property type="match status" value="1"/>
</dbReference>
<proteinExistence type="evidence at transcript level"/>
<evidence type="ECO:0000256" key="1">
    <source>
        <dbReference type="ARBA" id="ARBA00004123"/>
    </source>
</evidence>
<feature type="compositionally biased region" description="Gly residues" evidence="12">
    <location>
        <begin position="130"/>
        <end position="141"/>
    </location>
</feature>
<comment type="subcellular location">
    <subcellularLocation>
        <location evidence="2">Cytoplasm</location>
        <location evidence="2">Cytosol</location>
    </subcellularLocation>
    <subcellularLocation>
        <location evidence="1">Nucleus</location>
    </subcellularLocation>
    <subcellularLocation>
        <location evidence="3">Secreted</location>
        <location evidence="3">Extracellular exosome</location>
    </subcellularLocation>
</comment>
<dbReference type="GO" id="GO:0031593">
    <property type="term" value="F:polyubiquitin modification-dependent protein binding"/>
    <property type="evidence" value="ECO:0007669"/>
    <property type="project" value="TreeGrafter"/>
</dbReference>
<feature type="compositionally biased region" description="Gly residues" evidence="12">
    <location>
        <begin position="697"/>
        <end position="707"/>
    </location>
</feature>
<evidence type="ECO:0000256" key="5">
    <source>
        <dbReference type="ARBA" id="ARBA00022490"/>
    </source>
</evidence>
<dbReference type="Gene3D" id="3.10.20.90">
    <property type="entry name" value="Phosphatidylinositol 3-kinase Catalytic Subunit, Chain A, domain 1"/>
    <property type="match status" value="1"/>
</dbReference>
<keyword evidence="8" id="KW-0156">Chromatin regulator</keyword>
<reference evidence="14" key="2">
    <citation type="journal article" date="2015" name="J. Proteomics">
        <title>Sexual differences in the sialomes of the zebra tick, Rhipicephalus pulchellus.</title>
        <authorList>
            <person name="Tan A.W."/>
            <person name="Francischetti I.M."/>
            <person name="Slovak M."/>
            <person name="Kini R.M."/>
            <person name="Ribeiro J.M."/>
        </authorList>
    </citation>
    <scope>NUCLEOTIDE SEQUENCE</scope>
    <source>
        <tissue evidence="14">Salivary gland</tissue>
    </source>
</reference>
<evidence type="ECO:0000256" key="2">
    <source>
        <dbReference type="ARBA" id="ARBA00004514"/>
    </source>
</evidence>
<feature type="region of interest" description="Disordered" evidence="12">
    <location>
        <begin position="597"/>
        <end position="658"/>
    </location>
</feature>
<keyword evidence="5" id="KW-0963">Cytoplasm</keyword>
<dbReference type="FunFam" id="3.10.20.90:FF:000154">
    <property type="entry name" value="Large proline-rich protein BAG6"/>
    <property type="match status" value="1"/>
</dbReference>
<protein>
    <recommendedName>
        <fullName evidence="11">BCL2-associated athanogene 6</fullName>
    </recommendedName>
</protein>
<feature type="region of interest" description="Disordered" evidence="12">
    <location>
        <begin position="510"/>
        <end position="563"/>
    </location>
</feature>
<keyword evidence="6" id="KW-0964">Secreted</keyword>
<dbReference type="PROSITE" id="PS50053">
    <property type="entry name" value="UBIQUITIN_2"/>
    <property type="match status" value="1"/>
</dbReference>
<dbReference type="GO" id="GO:0051787">
    <property type="term" value="F:misfolded protein binding"/>
    <property type="evidence" value="ECO:0007669"/>
    <property type="project" value="TreeGrafter"/>
</dbReference>
<evidence type="ECO:0000313" key="14">
    <source>
        <dbReference type="EMBL" id="JAA63475.1"/>
    </source>
</evidence>
<dbReference type="SMART" id="SM00213">
    <property type="entry name" value="UBQ"/>
    <property type="match status" value="1"/>
</dbReference>
<dbReference type="GO" id="GO:0071818">
    <property type="term" value="C:BAT3 complex"/>
    <property type="evidence" value="ECO:0007669"/>
    <property type="project" value="TreeGrafter"/>
</dbReference>
<evidence type="ECO:0000256" key="10">
    <source>
        <dbReference type="ARBA" id="ARBA00023242"/>
    </source>
</evidence>
<dbReference type="EMBL" id="GACK01001559">
    <property type="protein sequence ID" value="JAA63475.1"/>
    <property type="molecule type" value="mRNA"/>
</dbReference>
<dbReference type="GO" id="GO:0005634">
    <property type="term" value="C:nucleus"/>
    <property type="evidence" value="ECO:0007669"/>
    <property type="project" value="UniProtKB-SubCell"/>
</dbReference>
<accession>L7MHK7</accession>
<feature type="compositionally biased region" description="Low complexity" evidence="12">
    <location>
        <begin position="522"/>
        <end position="551"/>
    </location>
</feature>
<evidence type="ECO:0000256" key="9">
    <source>
        <dbReference type="ARBA" id="ARBA00023186"/>
    </source>
</evidence>
<feature type="compositionally biased region" description="Low complexity" evidence="12">
    <location>
        <begin position="713"/>
        <end position="726"/>
    </location>
</feature>
<dbReference type="GO" id="GO:0005576">
    <property type="term" value="C:extracellular region"/>
    <property type="evidence" value="ECO:0007669"/>
    <property type="project" value="UniProtKB-SubCell"/>
</dbReference>
<evidence type="ECO:0000256" key="6">
    <source>
        <dbReference type="ARBA" id="ARBA00022525"/>
    </source>
</evidence>
<dbReference type="InterPro" id="IPR021925">
    <property type="entry name" value="BAG6"/>
</dbReference>
<keyword evidence="4" id="KW-0813">Transport</keyword>
<feature type="compositionally biased region" description="Polar residues" evidence="12">
    <location>
        <begin position="268"/>
        <end position="287"/>
    </location>
</feature>
<reference evidence="14" key="1">
    <citation type="submission" date="2012-11" db="EMBL/GenBank/DDBJ databases">
        <authorList>
            <person name="Lucero-Rivera Y.E."/>
            <person name="Tovar-Ramirez D."/>
        </authorList>
    </citation>
    <scope>NUCLEOTIDE SEQUENCE</scope>
    <source>
        <tissue evidence="14">Salivary gland</tissue>
    </source>
</reference>
<evidence type="ECO:0000259" key="13">
    <source>
        <dbReference type="PROSITE" id="PS50053"/>
    </source>
</evidence>
<dbReference type="GO" id="GO:0036503">
    <property type="term" value="P:ERAD pathway"/>
    <property type="evidence" value="ECO:0007669"/>
    <property type="project" value="TreeGrafter"/>
</dbReference>
<feature type="compositionally biased region" description="Polar residues" evidence="12">
    <location>
        <begin position="345"/>
        <end position="362"/>
    </location>
</feature>
<dbReference type="Pfam" id="PF12057">
    <property type="entry name" value="BAG6"/>
    <property type="match status" value="1"/>
</dbReference>
<dbReference type="PANTHER" id="PTHR15204">
    <property type="entry name" value="LARGE PROLINE-RICH PROTEIN BAG6"/>
    <property type="match status" value="1"/>
</dbReference>
<evidence type="ECO:0000256" key="8">
    <source>
        <dbReference type="ARBA" id="ARBA00022853"/>
    </source>
</evidence>
<feature type="region of interest" description="Disordered" evidence="12">
    <location>
        <begin position="697"/>
        <end position="731"/>
    </location>
</feature>
<feature type="compositionally biased region" description="Low complexity" evidence="12">
    <location>
        <begin position="366"/>
        <end position="392"/>
    </location>
</feature>
<feature type="region of interest" description="Disordered" evidence="12">
    <location>
        <begin position="821"/>
        <end position="895"/>
    </location>
</feature>
<sequence>REERIVLPGGDEVCELVYLHHIYARSSVDSTQAAAKIMLEVTVKTLDSQNRNYSVPDDITVKNFKEKIASSVNITADKQRLIFCGRVLQDDKKLSEYDVNGKVIHLVQRPPPQPSSGGSSSSGAASAGSTLGGGGPRGSASGGLPHPREGGGFLLGAFTIPQDMIDPAQVQQIVQDVVSGMGEIGRNATVMSRTSEDGSSVDVHINLGQVPMQSEAQLRLNQAQTMVQKATRVIAALENQGQQTTQPPDVEGMDLGERVEVDVQMVDTNGNDTAPQPNASGGSSSDNDPAASRPLGLSTSTGRFGEGIVNAARAAAAAAAVVAARVTAGSVFGSSAATATESPAVTSAATTSQHQSPIQSAVSDGGAAPVQPTAPTAAAAASGTTQQGSGQPNTSTRPLREYGPPAAALAPILGEILQLQTRLAPHLQRYQELVQDDPNTQSMTDADVQRLANGVCCALHLLSHALHAVSDLHMNVGTRPRMLRARLLGPGQAGSIFHTSMPFQSHINVGAAQSPSAESVPATRISSGTTATSAASTATQAAPTSSSTSPTTGGGGPFNTTGPALLTAQSPVVFMELGPGSITIDSISTAVINDLPPPLDRIVDQPEGTAPPSSSAVDESPSNQSGSASSQTRAQTTGAATVTTSSGTTGTRASPGPFRGLAPLSFPLGTALGGALGSSFDPCLPCNSFWTHSQGGTGHLVGSGGSPSQGTRTAPQGPTQAPQPGNQHDDQLHQMLNGLMTALLHQPHVVLQRQHMHMGQGSGSEGSGSRPRATLAGMMPGRSRHMSMRQTPLVYRGNGPATATTASAPNTATAELGQHRRLGSGGSLWPGQSSGSAQQGPSSATAAQQQQAEKQPASAEARDREPRSGPATTSTSAVEAPVPKAGQSIESSSSSLPGILAPTYSLQGPLANMVEVVLNDYSWEQNLLDAASLLEVFIRENVLSPNLLGEEFATNVLASLSRELTAEDLVSLLGGDRPGQLNRLQGVLQLAVVQHLTPGAVSDLPQLVAPARDALLARWAAPLIQDMQAKGNVRPNVDVQATINGFLSERLHAVLLHILGPSSENFGQELLSLVQVALSDLVALASSCFEDGAESLNAIFRARMDPILSGLSRNLSCKTRVFFCGWVGAFWQRVSEGLSSSQGATAAIASKYLVQHDNTPARDTADTISNQNDATAPRMDVDHQITDQSCAVQGAQSLNNGGAASITPENRPLAPPMDEEPLPVILGSESWHASVPSEWVPIITRDIQRQRRQAAQPPFSDAYFCGMPSKRRKIMNGSGAAAENAGSLTEALQRAVQRAGVRAPRSGMEAFLSEARQNPSLQAAHKLQLRQAVRERLSSDPDFRADRFPNAHKFYYSADP</sequence>
<keyword evidence="10" id="KW-0539">Nucleus</keyword>
<dbReference type="Pfam" id="PF00240">
    <property type="entry name" value="ubiquitin"/>
    <property type="match status" value="1"/>
</dbReference>
<feature type="compositionally biased region" description="Low complexity" evidence="12">
    <location>
        <begin position="620"/>
        <end position="657"/>
    </location>
</feature>
<keyword evidence="7" id="KW-0053">Apoptosis</keyword>
<evidence type="ECO:0000256" key="12">
    <source>
        <dbReference type="SAM" id="MobiDB-lite"/>
    </source>
</evidence>
<evidence type="ECO:0000256" key="11">
    <source>
        <dbReference type="ARBA" id="ARBA00030033"/>
    </source>
</evidence>
<feature type="compositionally biased region" description="Low complexity" evidence="12">
    <location>
        <begin position="115"/>
        <end position="129"/>
    </location>
</feature>
<feature type="compositionally biased region" description="Low complexity" evidence="12">
    <location>
        <begin position="830"/>
        <end position="859"/>
    </location>
</feature>
<feature type="region of interest" description="Disordered" evidence="12">
    <location>
        <begin position="755"/>
        <end position="777"/>
    </location>
</feature>
<dbReference type="GO" id="GO:0006915">
    <property type="term" value="P:apoptotic process"/>
    <property type="evidence" value="ECO:0007669"/>
    <property type="project" value="UniProtKB-KW"/>
</dbReference>
<dbReference type="GO" id="GO:0006325">
    <property type="term" value="P:chromatin organization"/>
    <property type="evidence" value="ECO:0007669"/>
    <property type="project" value="UniProtKB-KW"/>
</dbReference>